<evidence type="ECO:0000313" key="2">
    <source>
        <dbReference type="Proteomes" id="UP001057402"/>
    </source>
</evidence>
<keyword evidence="2" id="KW-1185">Reference proteome</keyword>
<sequence>MLEDQVAFLLQRYLGNYVRGLNKEALKISVWKGDVELTNMQLKPEALNALNLPVKVKAGFLGSVKLKVPWSRLGQDPVVVHLDRIFLLAEPATKVEGSSEDAVEETKRSRVREMEMKLLEKSQQLKSEVNKSWLGSLINTIIGNLKLSISNIHIRYEDLESNPGHPFAAGVTLEKLIAVTVDDNGKETFVTGGALDRIQKSVELERIALYLDSDIASWHLDKEWKELLPSEWVQVFRFGTKGGKPADSLVKKHTYILQPVTGNAKYVKSQLDEYVGNHQPQQKASVNLDDVTLCLSKDGYRDILKLVENFAAFNQRLKYAHLRPLLPVKNNPTLWWKYAYRAVSDQTKKASGKLSWEQVLKYAKLRKKYISLYASLLKSDPTRATVDDNPEIEVLDRELDIDLILQWRMLAHKFVERSTDSAILSQKQQEKRPWWSFGRSKPAIKDENEALNFTVEDWDQLNRIIGYKEEDTDQLTVVNEKKDILHTLLEIHMKHNASKLIDELQECLASLSCENLDCIVRLYPEAKVFDVKLGSYQLSSPQGQLAESATASNSLLGIFSYKPFGTEVDWSMTAKASPCYMTYLKDPIDRVMKFFETDSDVSKKIAAETVAAMQMTIDEVKRAAQQQMNRALKDQLRFSLDLDIAAPKVTIPTDFRPDNIHPTQLLLDLGNLVINTKGDNEEESTEEMHTFLQFNMVLSDVSAFLVDGDFIWSQTNRSRFMNGSPSGGVALLPVIDRCGVIIKLEQNRLDNPEFPSTRVAMRLPSLSFHFSPARYHRLMQIIQLFQAEDNDASDVLHLWSQADLEGWLSLLVWKGIGNREAVWQRRYICLVGSFLYVLESPDSSTYKQYISLRGKQVLQVPADLVGTVENVLAVCDASRSSTKVVEDANALILKCDDYESQKLWQRRLQGAIYHASESAPISSLSEGSSDAEDSDGVYQERNGTNVEKLFITGVMNELKLCCYYNNQHDNNFLRVLLAEEGRLCEFRAIGGQVEISITENDMLIGTVLKTLEIEDLISSNNFSRSLYLARSFVNDADITAQFQDVKRREFHRDDRTSDGDDKFYEAPESLTDYVDSPLHSSGSASFNNAQLGSISRNLSLKPPSFRRAAGLLPHGNLQVNGKGYEQTDVLDSFVKAQIIIHDQSSPLYDNVDKKIVVTLATLSFFCRRPTILALMEFVNAINIKDDNSEYFSENSAGVEMKSDTLGEASSNRQVPEESVVKGILGKGKSRIVLNLTFRMARAQIFLMNEKEKKIATLSQDNLLADIKVFPLSFGINASLGNLKISDDSLPSNHMYYWICDMRNPGGSSFVELAFNSFNADDDDYGGYEYGLSGQLSEVRLVYLNRFIQEIAGYFTGLVPSNSQGVVKLKDQVTNSEKWFTASEFEGSPAIKLDISLRNPVILMPRQTNKSDYLKLDIVLITVQNCFQWLHGGKADINAVHLDTMTITIEDINLNVGMGSELGESIIQDVKGISIVIRRSLRDLLHQLPSTEVSIKMEELKAGLSNKEYQIISECALDNFSEASDIVPPLTGSVSSTVNLGHRASDIAPRVPEPESTVPDGGIWITTKVFVAIDLVELRLHAGAARDAPLATVQVGGLWLLYNSNVASESFLSASIGSFTVVDDREGTEEGLRLAIRNSNDINNNLVTSRKWRTSANDATYDTDVKPVPTMLILDANFSHSSTSMSLFIQRPHLLVALDFLLAVVEFFVPTVGNILADEDGERSLALILGDAIILDQSLYLQPSREFSLSPLRPLIVDDERYDLFVYDGQGGTLYLTDKQGHILSGPSMDAIIYVGNSKKLQFKNVVIMNGRYLDSCIVLGAGSSYSALKNDQVHLEEYHQHSSKSSKEIVKQVASQNTKVGRSVEFTFDFQAIGPELTFYNTSKDVGQSRSMILSNKLLHAQLDLFSRVILNGDAIDMKAKAVGFTMECNGIRILEPFDTTLDYSNASGKTTINLSTSDIYMNFSFSILRLFLAVEEDIMSFLRMTSKKITVICSEFDKVGTVQKREDKQTFVFWRARAPPGFAILGDYLTPMDKPPTKGVIAINSNFARVKRPIAFQLVWPKVSVGASSEEATGSSQMEVVSNSKVDCSVWFPIAPKGYVALGCAVSQGKEPPPLSSIYCVWASLLTPCSLRDCVTVCSSNMHPSTVALWRVNNSVGSFLPPDLPSGFVYGAYELRHIMFQSLDLCRASNTPEADLTLNRGGISQQGVASSGHHFESVDSFQFIWSNQGSNSRKQLSIWRPVVSPGMVYFGDIAIQGYGPPATCVILREDGDEDLFRVPLDFQLVGQIKKQKSMESISFWMPQAPPGYVALGCIASKNLPKPHDFSALRCIRSDMVSSDQFLEESLWDSSNAKLNTETFSIWTLGSDLGTFIIRGGFKKPPRRLALKLADPTVPSSSDDTIINATISTFSAAIFDDFGGLMVPLFNVSLSGLLFNQHGKAGYLSSSVGFSLDSRSYSDKHDAWEPLIEPADIFVRYLYDADAPAASQLRITSKGDLNLNASVSNCNMLLQAYSSWISLSEVHESGKNTESVATSAFGRGSVISINQKRDYFIIPRNRLGQDLFVRSTETKGLSSTVRMPSGDMKPLKVTVLKNMLNSHAKGKLGDNIRSMVTVLISEAEIPRVEGIFSHQYVVTVNITPVETLPEDSLLIKQSARTRGRTPECSQASEREVVNWSELFFFKVDSLDNYMVQLTVSTIGKGETVGLISAPLRQIAQTVTEDLEHSAYLEKLTWMDLYPVNPMENVEEKDCQKSNGRVRCAMLSLIRHEAENRGPSVDRGRSGFIQISPLKDGPWTTVRLNYAAPAAFWRFGNDVVASEVCLKNGDRYVDIRSLVTVKNSTDLALDICLKLVAAEDGAADISDSHGFKGIEVEDKKFHSDEYFETEVYDKNIGWVGYSSQPKSNNTGTHPFKESAEAPFPREGMDSWSLDITSVQTADGWVYAPDIESLKWPESHDSLTHVNYARQRKWVRRRQNLVDLMPAISLGQLSPGESFPLPLPALAHSGKYVLQMRPQSHGSEYSWSFRADKVKNSGRPKQQHNGLCVSALSESDVLLCCTQLTDGSNSGAQQVWFCVSIQQVVLAKDVKSNPIQDWSIEINPPLTLTNFLPCSAEFGVLEMQDREQLSACTRGTLDPGKPIKVHNIDVKEPVYLSLLPQGGWLQIHEAVLLSHPDEVPSRTLSLSSAHSGRIVQLILEQNSDRERPLAAKVVRVYAPYWFSIARCPPLTFRIIDMGGKKNTLHRIYHGKKKEAILQEISHEEFSDGYTIVSALNFNSMGISASLPGEEKFGPVNSLFSLGDMDGSLEVTVSDGEGRRMKLFISTKPCQHQSVPTKVISICPFTTFTNRVGQNIFIRLNNVDEAKVLRGSDSRASFLYRQDNGLEKLQVRLEDTKWSYPIQITKDDTVSLVLRTETGSRKILRAEIRGFEEGSRFIVVFRLGSASGPIRIENRTLGKISVRQSAFDDDCWIPIESLSTSNFCWEDPYGQKFLDAKFGGDCGSAIFKFDLEKAGLFPTGDGEMRIKLRVLETGNIKVAQFFDEGNASIEEHIEAGYNELSDVAMQRQSGLEIITVLGVVGVSFVDHTPKESLYLYLERVYMSYTMGYEKGATTRFKLILGYLQLDNQLPLTLMPVLLAPEHSNYLHHPVFKMTLTVSNQNPDGVVVYPYVYARVTEYWWRLNIHEPIIWALVDLYNNIRLDQVPQTPTVTQVDPEIRFNLIDISEIRLKVSLQTAPAQRPHGVLGVWSPILSAVGNAFKIQIHLRRVMHKDRFIRKSSIVPAIQNRIMRDLIHNPLHLLFSVDVLGMASSTLSSLSRGFAELSTDGQFLQLRSKQVRSRRITGVGDGILQGTEALAQGVAFGVSGVVTKPVESARQNGIVGLAHGVGQGFLGVILQPVSGALDFVSMTVGGIGASFSKCLEILNNKTSFQRIRNPRAIHADGIIRNYCEREACGQMILYLAEASRHFGCAEIFKEPSKFAGSDYYEEHFIVPYRRVFLVTNRRAILLQCQDMDQLDKKPCKIMWDVPWQELMALELVKAGFNRPSHLIFHLKTFQRSEHFVRVIKCFVEGDSEGLPQAIKICSVVRKMWKSYQTDSKCIILRVPSSQKHVYFACSEDDHMESHPVRGSIVRSRELSMSSSSSACMESRFVKHIINFDKIWSSEREPIGRCTLCRKQAGDDSGKCSIWRPDCPPGYVSIGDVARVGSHPPTCAAVYCYNDRHFALPVGYDLVWRNCLDDYANAVSIWLPRAPDGFVSLGCVAVAAFEEPKPDLVYCVAESLAEETEFESQKIWSEPESYPWACHIYQVHSEALHFVALRQSKDGYAWKPKRVCDRPPKDDPRTV</sequence>
<protein>
    <submittedName>
        <fullName evidence="1">Uncharacterized protein</fullName>
    </submittedName>
</protein>
<accession>A0ACB9NPM7</accession>
<reference evidence="2" key="1">
    <citation type="journal article" date="2023" name="Front. Plant Sci.">
        <title>Chromosomal-level genome assembly of Melastoma candidum provides insights into trichome evolution.</title>
        <authorList>
            <person name="Zhong Y."/>
            <person name="Wu W."/>
            <person name="Sun C."/>
            <person name="Zou P."/>
            <person name="Liu Y."/>
            <person name="Dai S."/>
            <person name="Zhou R."/>
        </authorList>
    </citation>
    <scope>NUCLEOTIDE SEQUENCE [LARGE SCALE GENOMIC DNA]</scope>
</reference>
<organism evidence="1 2">
    <name type="scientific">Melastoma candidum</name>
    <dbReference type="NCBI Taxonomy" id="119954"/>
    <lineage>
        <taxon>Eukaryota</taxon>
        <taxon>Viridiplantae</taxon>
        <taxon>Streptophyta</taxon>
        <taxon>Embryophyta</taxon>
        <taxon>Tracheophyta</taxon>
        <taxon>Spermatophyta</taxon>
        <taxon>Magnoliopsida</taxon>
        <taxon>eudicotyledons</taxon>
        <taxon>Gunneridae</taxon>
        <taxon>Pentapetalae</taxon>
        <taxon>rosids</taxon>
        <taxon>malvids</taxon>
        <taxon>Myrtales</taxon>
        <taxon>Melastomataceae</taxon>
        <taxon>Melastomatoideae</taxon>
        <taxon>Melastomateae</taxon>
        <taxon>Melastoma</taxon>
    </lineage>
</organism>
<dbReference type="Proteomes" id="UP001057402">
    <property type="component" value="Chromosome 7"/>
</dbReference>
<evidence type="ECO:0000313" key="1">
    <source>
        <dbReference type="EMBL" id="KAI4338427.1"/>
    </source>
</evidence>
<gene>
    <name evidence="1" type="ORF">MLD38_023489</name>
</gene>
<dbReference type="EMBL" id="CM042886">
    <property type="protein sequence ID" value="KAI4338427.1"/>
    <property type="molecule type" value="Genomic_DNA"/>
</dbReference>
<proteinExistence type="predicted"/>
<name>A0ACB9NPM7_9MYRT</name>
<comment type="caution">
    <text evidence="1">The sequence shown here is derived from an EMBL/GenBank/DDBJ whole genome shotgun (WGS) entry which is preliminary data.</text>
</comment>